<geneLocation type="plasmid" evidence="6 7">
    <name>pCmarinum1</name>
</geneLocation>
<dbReference type="InterPro" id="IPR023214">
    <property type="entry name" value="HAD_sf"/>
</dbReference>
<dbReference type="InterPro" id="IPR005196">
    <property type="entry name" value="Glyco_hydro_65_N"/>
</dbReference>
<keyword evidence="6" id="KW-0614">Plasmid</keyword>
<dbReference type="InterPro" id="IPR005194">
    <property type="entry name" value="Glyco_hydro_65_C"/>
</dbReference>
<accession>A0A0B6TX58</accession>
<dbReference type="GO" id="GO:0030246">
    <property type="term" value="F:carbohydrate binding"/>
    <property type="evidence" value="ECO:0007669"/>
    <property type="project" value="InterPro"/>
</dbReference>
<dbReference type="Pfam" id="PF03636">
    <property type="entry name" value="Glyco_hydro_65N"/>
    <property type="match status" value="1"/>
</dbReference>
<dbReference type="Pfam" id="PF00702">
    <property type="entry name" value="Hydrolase"/>
    <property type="match status" value="1"/>
</dbReference>
<dbReference type="GO" id="GO:0005975">
    <property type="term" value="P:carbohydrate metabolic process"/>
    <property type="evidence" value="ECO:0007669"/>
    <property type="project" value="InterPro"/>
</dbReference>
<keyword evidence="6" id="KW-0378">Hydrolase</keyword>
<dbReference type="InterPro" id="IPR005195">
    <property type="entry name" value="Glyco_hydro_65_M"/>
</dbReference>
<dbReference type="SUPFAM" id="SSF48208">
    <property type="entry name" value="Six-hairpin glycosidases"/>
    <property type="match status" value="1"/>
</dbReference>
<protein>
    <submittedName>
        <fullName evidence="6">Beta-phosphoglucomutase family hydrolase</fullName>
    </submittedName>
</protein>
<dbReference type="InterPro" id="IPR036412">
    <property type="entry name" value="HAD-like_sf"/>
</dbReference>
<evidence type="ECO:0000313" key="6">
    <source>
        <dbReference type="EMBL" id="AJK70165.1"/>
    </source>
</evidence>
<dbReference type="Gene3D" id="2.60.420.10">
    <property type="entry name" value="Maltose phosphorylase, domain 3"/>
    <property type="match status" value="1"/>
</dbReference>
<keyword evidence="2" id="KW-0326">Glycosidase</keyword>
<dbReference type="InterPro" id="IPR037018">
    <property type="entry name" value="GH65_N"/>
</dbReference>
<dbReference type="InterPro" id="IPR023198">
    <property type="entry name" value="PGP-like_dom2"/>
</dbReference>
<dbReference type="Gene3D" id="3.40.50.1000">
    <property type="entry name" value="HAD superfamily/HAD-like"/>
    <property type="match status" value="1"/>
</dbReference>
<comment type="similarity">
    <text evidence="1">Belongs to the HAD-like hydrolase superfamily. CbbY/CbbZ/Gph/YieH family.</text>
</comment>
<evidence type="ECO:0000313" key="7">
    <source>
        <dbReference type="Proteomes" id="UP000031928"/>
    </source>
</evidence>
<dbReference type="NCBIfam" id="TIGR01509">
    <property type="entry name" value="HAD-SF-IA-v3"/>
    <property type="match status" value="1"/>
</dbReference>
<dbReference type="SUPFAM" id="SSF56784">
    <property type="entry name" value="HAD-like"/>
    <property type="match status" value="1"/>
</dbReference>
<evidence type="ECO:0000259" key="3">
    <source>
        <dbReference type="Pfam" id="PF03632"/>
    </source>
</evidence>
<dbReference type="AlphaFoldDB" id="A0A0B6TX58"/>
<dbReference type="InterPro" id="IPR008928">
    <property type="entry name" value="6-hairpin_glycosidase_sf"/>
</dbReference>
<dbReference type="GO" id="GO:0016757">
    <property type="term" value="F:glycosyltransferase activity"/>
    <property type="evidence" value="ECO:0007669"/>
    <property type="project" value="UniProtKB-ARBA"/>
</dbReference>
<dbReference type="FunFam" id="1.50.10.10:FF:000053">
    <property type="entry name" value="Putative glycosyl hydrolase"/>
    <property type="match status" value="1"/>
</dbReference>
<reference evidence="6 7" key="1">
    <citation type="submission" date="2014-05" db="EMBL/GenBank/DDBJ databases">
        <title>Complete genome sequence of Corynebacterium marinum DSM 44953.</title>
        <authorList>
            <person name="Schaffert L."/>
            <person name="Albersmeier A."/>
            <person name="Kalinowski J."/>
            <person name="Ruckert C."/>
        </authorList>
    </citation>
    <scope>NUCLEOTIDE SEQUENCE [LARGE SCALE GENOMIC DNA]</scope>
    <source>
        <strain evidence="6 7">DSM 44953</strain>
        <plasmid evidence="6 7">pCmarinum1</plasmid>
    </source>
</reference>
<proteinExistence type="inferred from homology"/>
<sequence>MAPSHPRKTSPPLSSNHLATLPYDAVLFDMDGVVTRTTSVHAAAWKELFDSVLADSRSGVGADTPPFDADRDYRLYVDGRSREDGIRAFVTSRGIRLPTGSPGDGPDAWSVAGLGSRKNDLFLAALARDGVSVYPGAVALLERLRGGGIPVGLVTASRNAQALLEAAGLESAFDVIVDGLVAADQGLPSKPDPAMFLEAARRLGVSPERAVVIEDAVSGVKAGRGGGFGLVVGIDHAGYREQLEAAGADVVLGDVGQLDLGALRTDPWLLVYEGFDPAHEGHREALTALGNGYMATRGARPERRDDGIHYPGTYLSGVYNRTTGIIHGRELEEEHLVNIPNWLPVDVRIGDGPWWSTGEMEVSEDRSELDLRRGTLTRRATLTGPGNAQLIVVQRRLVSMDNPHLAALQTTVTAQGFSGTVGIRAGIDAQVTNTNVRDYIGSGQAHLTNAVVTDTDEDTVLCEVETNQSQIRIALAVRTEFPGREVTASDVNNGGGRYLRNCDVQLIDGETATMTKTAAIVTSRDAAISSPGEAALTELSHNAGDFDTLLHNHEAAWRRLWDRFGVTFDGDRQSRLILNLHVFHLLQAISEHTAELDAGVPARGLHGEGYRGHIFWDELFVLPVIGLRLPQVSQALLEYRWQRLDAARAAAWAQGLKGALFPWQSGSDGREETPQWLYNPRSARWMPDNSSRQRHVGLAIAYNAWQYFQATGDRDWLATRGAELIIEITRMFASLVTYDDSTGRHHLTGVMGPDEYHDGYPDHPGEGLTDNAYTNILLSWVCERATDALRELAGHQEHDLIDRLQITPDEIHHWSQLSSSLTVAFHADGIISQFDGYEDLLELDWARYRAKYGNIGRLDLILEAENDTTNRYKLAKQADVLMPIYLLGPAGVINQLGRLGYSFSDTDLKRTVEYYVSRSSEGSTLSRVVHSSVLSRFNEDRAWALFREALVADLDDTQGGTTREGIHLGAMAGTVDILTRSFAGLQTEANALTFAPRLPTHLGKVEFQIQYRGHLIDVALGIDSLLIRLHPSTAPPIYVGSAGAYVELAGGESTDLFEARRGLQNKSTPDLTR</sequence>
<dbReference type="KEGG" id="cmq:B840_12985"/>
<dbReference type="HOGENOM" id="CLU_006285_1_0_11"/>
<dbReference type="SFLD" id="SFLDS00003">
    <property type="entry name" value="Haloacid_Dehalogenase"/>
    <property type="match status" value="1"/>
</dbReference>
<evidence type="ECO:0000256" key="1">
    <source>
        <dbReference type="ARBA" id="ARBA00006171"/>
    </source>
</evidence>
<dbReference type="PANTHER" id="PTHR11051:SF8">
    <property type="entry name" value="PROTEIN-GLUCOSYLGALACTOSYLHYDROXYLYSINE GLUCOSIDASE"/>
    <property type="match status" value="1"/>
</dbReference>
<dbReference type="Pfam" id="PF03633">
    <property type="entry name" value="Glyco_hydro_65C"/>
    <property type="match status" value="1"/>
</dbReference>
<dbReference type="SUPFAM" id="SSF74650">
    <property type="entry name" value="Galactose mutarotase-like"/>
    <property type="match status" value="1"/>
</dbReference>
<dbReference type="PANTHER" id="PTHR11051">
    <property type="entry name" value="GLYCOSYL HYDROLASE-RELATED"/>
    <property type="match status" value="1"/>
</dbReference>
<dbReference type="OrthoDB" id="9816160at2"/>
<dbReference type="EMBL" id="CP007792">
    <property type="protein sequence ID" value="AJK70165.1"/>
    <property type="molecule type" value="Genomic_DNA"/>
</dbReference>
<dbReference type="NCBIfam" id="TIGR02009">
    <property type="entry name" value="PGMB-YQAB-SF"/>
    <property type="match status" value="1"/>
</dbReference>
<gene>
    <name evidence="6" type="ORF">B840_12985</name>
</gene>
<evidence type="ECO:0000259" key="4">
    <source>
        <dbReference type="Pfam" id="PF03633"/>
    </source>
</evidence>
<organism evidence="6 7">
    <name type="scientific">Corynebacterium marinum DSM 44953</name>
    <dbReference type="NCBI Taxonomy" id="1224162"/>
    <lineage>
        <taxon>Bacteria</taxon>
        <taxon>Bacillati</taxon>
        <taxon>Actinomycetota</taxon>
        <taxon>Actinomycetes</taxon>
        <taxon>Mycobacteriales</taxon>
        <taxon>Corynebacteriaceae</taxon>
        <taxon>Corynebacterium</taxon>
    </lineage>
</organism>
<name>A0A0B6TX58_9CORY</name>
<dbReference type="Pfam" id="PF03632">
    <property type="entry name" value="Glyco_hydro_65m"/>
    <property type="match status" value="1"/>
</dbReference>
<feature type="domain" description="Glycoside hydrolase family 65 central catalytic" evidence="3">
    <location>
        <begin position="580"/>
        <end position="975"/>
    </location>
</feature>
<evidence type="ECO:0000259" key="5">
    <source>
        <dbReference type="Pfam" id="PF03636"/>
    </source>
</evidence>
<feature type="domain" description="Glycoside hydrolase family 65 C-terminal" evidence="4">
    <location>
        <begin position="986"/>
        <end position="1039"/>
    </location>
</feature>
<dbReference type="Gene3D" id="1.50.10.10">
    <property type="match status" value="1"/>
</dbReference>
<feature type="domain" description="Glycoside hydrolase family 65 N-terminal" evidence="5">
    <location>
        <begin position="272"/>
        <end position="524"/>
    </location>
</feature>
<dbReference type="SFLD" id="SFLDG01129">
    <property type="entry name" value="C1.5:_HAD__Beta-PGM__Phosphata"/>
    <property type="match status" value="1"/>
</dbReference>
<dbReference type="Gene3D" id="2.70.98.40">
    <property type="entry name" value="Glycoside hydrolase, family 65, N-terminal domain"/>
    <property type="match status" value="1"/>
</dbReference>
<dbReference type="Proteomes" id="UP000031928">
    <property type="component" value="Plasmid pCmarinum1"/>
</dbReference>
<dbReference type="InterPro" id="IPR012341">
    <property type="entry name" value="6hp_glycosidase-like_sf"/>
</dbReference>
<dbReference type="Gene3D" id="1.10.150.240">
    <property type="entry name" value="Putative phosphatase, domain 2"/>
    <property type="match status" value="1"/>
</dbReference>
<dbReference type="GO" id="GO:0004553">
    <property type="term" value="F:hydrolase activity, hydrolyzing O-glycosyl compounds"/>
    <property type="evidence" value="ECO:0007669"/>
    <property type="project" value="TreeGrafter"/>
</dbReference>
<dbReference type="InterPro" id="IPR006439">
    <property type="entry name" value="HAD-SF_hydro_IA"/>
</dbReference>
<keyword evidence="7" id="KW-1185">Reference proteome</keyword>
<dbReference type="InterPro" id="IPR010976">
    <property type="entry name" value="B-phosphoglucomutase_hydrolase"/>
</dbReference>
<dbReference type="InterPro" id="IPR011013">
    <property type="entry name" value="Gal_mutarotase_sf_dom"/>
</dbReference>
<evidence type="ECO:0000256" key="2">
    <source>
        <dbReference type="ARBA" id="ARBA00023295"/>
    </source>
</evidence>